<evidence type="ECO:0000313" key="1">
    <source>
        <dbReference type="EMBL" id="SDX66601.1"/>
    </source>
</evidence>
<accession>A0A1H3DJN0</accession>
<evidence type="ECO:0000313" key="2">
    <source>
        <dbReference type="Proteomes" id="UP000198816"/>
    </source>
</evidence>
<dbReference type="AlphaFoldDB" id="A0A1H3DJN0"/>
<reference evidence="2" key="1">
    <citation type="submission" date="2016-10" db="EMBL/GenBank/DDBJ databases">
        <authorList>
            <person name="Varghese N."/>
            <person name="Submissions S."/>
        </authorList>
    </citation>
    <scope>NUCLEOTIDE SEQUENCE [LARGE SCALE GENOMIC DNA]</scope>
    <source>
        <strain evidence="2">DSM 217</strain>
    </source>
</reference>
<proteinExistence type="predicted"/>
<dbReference type="Proteomes" id="UP000198816">
    <property type="component" value="Unassembled WGS sequence"/>
</dbReference>
<sequence length="150" mass="16165">MGCSVVATCSAYGFDSGLLMIGGGMDTFTTLFAFPAYFKACDALVLVNMLDSPRRCGRRHRVGPTPYCDASLPGAPGANVVARWSRAGQGLELTNGAYWQDIGECNRIVRRYPAPENLKDPLCHGIGDVGAPSFKAVLPPEPFFYRRLGS</sequence>
<protein>
    <submittedName>
        <fullName evidence="1">Uncharacterized protein</fullName>
    </submittedName>
</protein>
<organism evidence="1 2">
    <name type="scientific">Thiocapsa roseopersicina</name>
    <dbReference type="NCBI Taxonomy" id="1058"/>
    <lineage>
        <taxon>Bacteria</taxon>
        <taxon>Pseudomonadati</taxon>
        <taxon>Pseudomonadota</taxon>
        <taxon>Gammaproteobacteria</taxon>
        <taxon>Chromatiales</taxon>
        <taxon>Chromatiaceae</taxon>
        <taxon>Thiocapsa</taxon>
    </lineage>
</organism>
<name>A0A1H3DJN0_THIRO</name>
<dbReference type="EMBL" id="FNNZ01000051">
    <property type="protein sequence ID" value="SDX66601.1"/>
    <property type="molecule type" value="Genomic_DNA"/>
</dbReference>
<keyword evidence="2" id="KW-1185">Reference proteome</keyword>
<gene>
    <name evidence="1" type="ORF">SAMN05421783_1513</name>
</gene>